<protein>
    <recommendedName>
        <fullName evidence="7">EGF-like domain-containing protein</fullName>
    </recommendedName>
</protein>
<keyword evidence="9" id="KW-1185">Reference proteome</keyword>
<feature type="domain" description="EGF-like" evidence="7">
    <location>
        <begin position="29"/>
        <end position="58"/>
    </location>
</feature>
<dbReference type="EMBL" id="JACVVK020000033">
    <property type="protein sequence ID" value="KAK7501174.1"/>
    <property type="molecule type" value="Genomic_DNA"/>
</dbReference>
<organism evidence="8 9">
    <name type="scientific">Batillaria attramentaria</name>
    <dbReference type="NCBI Taxonomy" id="370345"/>
    <lineage>
        <taxon>Eukaryota</taxon>
        <taxon>Metazoa</taxon>
        <taxon>Spiralia</taxon>
        <taxon>Lophotrochozoa</taxon>
        <taxon>Mollusca</taxon>
        <taxon>Gastropoda</taxon>
        <taxon>Caenogastropoda</taxon>
        <taxon>Sorbeoconcha</taxon>
        <taxon>Cerithioidea</taxon>
        <taxon>Batillariidae</taxon>
        <taxon>Batillaria</taxon>
    </lineage>
</organism>
<dbReference type="GO" id="GO:0007165">
    <property type="term" value="P:signal transduction"/>
    <property type="evidence" value="ECO:0007669"/>
    <property type="project" value="UniProtKB-ARBA"/>
</dbReference>
<evidence type="ECO:0000313" key="8">
    <source>
        <dbReference type="EMBL" id="KAK7501174.1"/>
    </source>
</evidence>
<dbReference type="PROSITE" id="PS50026">
    <property type="entry name" value="EGF_3"/>
    <property type="match status" value="1"/>
</dbReference>
<keyword evidence="2 5" id="KW-0245">EGF-like domain</keyword>
<evidence type="ECO:0000256" key="3">
    <source>
        <dbReference type="ARBA" id="ARBA00023157"/>
    </source>
</evidence>
<evidence type="ECO:0000256" key="6">
    <source>
        <dbReference type="SAM" id="MobiDB-lite"/>
    </source>
</evidence>
<keyword evidence="4" id="KW-0325">Glycoprotein</keyword>
<dbReference type="Pfam" id="PF09443">
    <property type="entry name" value="CFC"/>
    <property type="match status" value="1"/>
</dbReference>
<evidence type="ECO:0000256" key="1">
    <source>
        <dbReference type="ARBA" id="ARBA00007384"/>
    </source>
</evidence>
<dbReference type="Proteomes" id="UP001519460">
    <property type="component" value="Unassembled WGS sequence"/>
</dbReference>
<name>A0ABD0LQ92_9CAEN</name>
<comment type="similarity">
    <text evidence="1">Belongs to the EGF-CFC (Cripto-1/FRL1/Cryptic) family.</text>
</comment>
<gene>
    <name evidence="8" type="ORF">BaRGS_00007659</name>
</gene>
<proteinExistence type="inferred from homology"/>
<dbReference type="InterPro" id="IPR019011">
    <property type="entry name" value="Cryptic/Cripto_CFC-dom"/>
</dbReference>
<comment type="caution">
    <text evidence="8">The sequence shown here is derived from an EMBL/GenBank/DDBJ whole genome shotgun (WGS) entry which is preliminary data.</text>
</comment>
<keyword evidence="3 5" id="KW-1015">Disulfide bond</keyword>
<dbReference type="Gene3D" id="2.10.25.10">
    <property type="entry name" value="Laminin"/>
    <property type="match status" value="1"/>
</dbReference>
<evidence type="ECO:0000259" key="7">
    <source>
        <dbReference type="PROSITE" id="PS50026"/>
    </source>
</evidence>
<sequence>MDSKMESKAALSTKGDGAVRPSKKSRQGDSKPCCYNGGLCVLGSFCHCPENFYGRHCEFELKRKTCGHVPHGSWVKAGCNLCQCNDGHMACLPRAFEGCDDLPLKEEIDPWDYKDEMVVFAADDSSKSDYTSDGADYYDYYELENSKKAAAGRTSQNAVCLLLTLLVWWLAS</sequence>
<evidence type="ECO:0000256" key="4">
    <source>
        <dbReference type="ARBA" id="ARBA00023180"/>
    </source>
</evidence>
<feature type="region of interest" description="Disordered" evidence="6">
    <location>
        <begin position="1"/>
        <end position="30"/>
    </location>
</feature>
<dbReference type="SUPFAM" id="SSF57196">
    <property type="entry name" value="EGF/Laminin"/>
    <property type="match status" value="2"/>
</dbReference>
<evidence type="ECO:0000256" key="2">
    <source>
        <dbReference type="ARBA" id="ARBA00022536"/>
    </source>
</evidence>
<reference evidence="8 9" key="1">
    <citation type="journal article" date="2023" name="Sci. Data">
        <title>Genome assembly of the Korean intertidal mud-creeper Batillaria attramentaria.</title>
        <authorList>
            <person name="Patra A.K."/>
            <person name="Ho P.T."/>
            <person name="Jun S."/>
            <person name="Lee S.J."/>
            <person name="Kim Y."/>
            <person name="Won Y.J."/>
        </authorList>
    </citation>
    <scope>NUCLEOTIDE SEQUENCE [LARGE SCALE GENOMIC DNA]</scope>
    <source>
        <strain evidence="8">Wonlab-2016</strain>
    </source>
</reference>
<dbReference type="InterPro" id="IPR000742">
    <property type="entry name" value="EGF"/>
</dbReference>
<dbReference type="CDD" id="cd00054">
    <property type="entry name" value="EGF_CA"/>
    <property type="match status" value="1"/>
</dbReference>
<evidence type="ECO:0000313" key="9">
    <source>
        <dbReference type="Proteomes" id="UP001519460"/>
    </source>
</evidence>
<evidence type="ECO:0000256" key="5">
    <source>
        <dbReference type="PROSITE-ProRule" id="PRU00076"/>
    </source>
</evidence>
<dbReference type="PROSITE" id="PS00022">
    <property type="entry name" value="EGF_1"/>
    <property type="match status" value="1"/>
</dbReference>
<accession>A0ABD0LQ92</accession>
<comment type="caution">
    <text evidence="5">Lacks conserved residue(s) required for the propagation of feature annotation.</text>
</comment>
<feature type="disulfide bond" evidence="5">
    <location>
        <begin position="48"/>
        <end position="57"/>
    </location>
</feature>
<dbReference type="AlphaFoldDB" id="A0ABD0LQ92"/>